<dbReference type="Pfam" id="PF14587">
    <property type="entry name" value="Glyco_hydr_30_2"/>
    <property type="match status" value="1"/>
</dbReference>
<name>A0A3N4PA07_9BACT</name>
<dbReference type="PROSITE" id="PS51257">
    <property type="entry name" value="PROKAR_LIPOPROTEIN"/>
    <property type="match status" value="1"/>
</dbReference>
<dbReference type="InterPro" id="IPR017853">
    <property type="entry name" value="GH"/>
</dbReference>
<dbReference type="InterPro" id="IPR013780">
    <property type="entry name" value="Glyco_hydro_b"/>
</dbReference>
<evidence type="ECO:0000313" key="2">
    <source>
        <dbReference type="EMBL" id="RPE05483.1"/>
    </source>
</evidence>
<feature type="domain" description="Endo-beta-1,6-galactanase-like" evidence="1">
    <location>
        <begin position="46"/>
        <end position="415"/>
    </location>
</feature>
<dbReference type="AlphaFoldDB" id="A0A3N4PA07"/>
<protein>
    <recommendedName>
        <fullName evidence="1">Endo-beta-1,6-galactanase-like domain-containing protein</fullName>
    </recommendedName>
</protein>
<dbReference type="RefSeq" id="WP_123849127.1">
    <property type="nucleotide sequence ID" value="NZ_RPDH01000003.1"/>
</dbReference>
<dbReference type="EMBL" id="RPDH01000003">
    <property type="protein sequence ID" value="RPE05483.1"/>
    <property type="molecule type" value="Genomic_DNA"/>
</dbReference>
<dbReference type="InterPro" id="IPR039743">
    <property type="entry name" value="6GAL/EXGAL"/>
</dbReference>
<dbReference type="SUPFAM" id="SSF51011">
    <property type="entry name" value="Glycosyl hydrolase domain"/>
    <property type="match status" value="1"/>
</dbReference>
<dbReference type="PANTHER" id="PTHR42767:SF1">
    <property type="entry name" value="ENDO-BETA-1,6-GALACTANASE-LIKE DOMAIN-CONTAINING PROTEIN"/>
    <property type="match status" value="1"/>
</dbReference>
<sequence length="551" mass="60341">MIKMNMTTLTMIVLMACVKNSGPARTENPCIVNGRDTCAVSKALTATIDLAAEKQTMHSFGASDCWGIKFIGKNWPERKRNQIADLLFSKEMDEKGNPKGIGLSMWRINIGAGSAEQGEQSNISSPWRREESFQLPDGSYDWSKQAGNQWFARAAKARNVENFLLFSISAPVHMTKNGYAFAPGGVEKGKLNLQAGKMNAFAEFLADVTKHYVDAGIPVQYISPLNEPQWDWMAKENGKASQEGTPATNQEAFELIRALDAGITQRGLSTKIAMGEAGALNYVYGTVNSAPERSDVFNYLWNPSSAGYIGSFRSVAPVQSSHSYFAQPDIPTLLNHRQQLAARMAAVNPKVDYWQSEYCILGKEDGIQGGGRDLGINTALYVARLIHTDIVVGRATSWQWWLGVSPSDYKDGLVYVANVNGTMGELSATQQDGLIYASKLLWALGNFSRFVRPGMIRIDASLENNTDPKTAAANLMISAYKNPVSKEVVVVLINMTTKDEQVSLDGVKFATRQIAAYTTSDTKELQYSSQQAGAPVMIGARSVVTLVGKYR</sequence>
<dbReference type="Proteomes" id="UP000278351">
    <property type="component" value="Unassembled WGS sequence"/>
</dbReference>
<dbReference type="GO" id="GO:0004553">
    <property type="term" value="F:hydrolase activity, hydrolyzing O-glycosyl compounds"/>
    <property type="evidence" value="ECO:0007669"/>
    <property type="project" value="InterPro"/>
</dbReference>
<comment type="caution">
    <text evidence="2">The sequence shown here is derived from an EMBL/GenBank/DDBJ whole genome shotgun (WGS) entry which is preliminary data.</text>
</comment>
<dbReference type="PANTHER" id="PTHR42767">
    <property type="entry name" value="ENDO-BETA-1,6-GALACTANASE"/>
    <property type="match status" value="1"/>
</dbReference>
<gene>
    <name evidence="2" type="ORF">EGT74_24165</name>
</gene>
<dbReference type="SUPFAM" id="SSF51445">
    <property type="entry name" value="(Trans)glycosidases"/>
    <property type="match status" value="1"/>
</dbReference>
<evidence type="ECO:0000313" key="3">
    <source>
        <dbReference type="Proteomes" id="UP000278351"/>
    </source>
</evidence>
<proteinExistence type="predicted"/>
<reference evidence="2 3" key="1">
    <citation type="submission" date="2018-11" db="EMBL/GenBank/DDBJ databases">
        <title>Chitinophaga lutea sp.nov., isolate from arsenic contaminated soil.</title>
        <authorList>
            <person name="Zong Y."/>
        </authorList>
    </citation>
    <scope>NUCLEOTIDE SEQUENCE [LARGE SCALE GENOMIC DNA]</scope>
    <source>
        <strain evidence="2 3">ZY74</strain>
    </source>
</reference>
<dbReference type="InterPro" id="IPR039514">
    <property type="entry name" value="6GAL-like"/>
</dbReference>
<dbReference type="Gene3D" id="2.60.40.1180">
    <property type="entry name" value="Golgi alpha-mannosidase II"/>
    <property type="match status" value="1"/>
</dbReference>
<evidence type="ECO:0000259" key="1">
    <source>
        <dbReference type="Pfam" id="PF14587"/>
    </source>
</evidence>
<dbReference type="OrthoDB" id="9806701at2"/>
<organism evidence="2 3">
    <name type="scientific">Chitinophaga lutea</name>
    <dbReference type="NCBI Taxonomy" id="2488634"/>
    <lineage>
        <taxon>Bacteria</taxon>
        <taxon>Pseudomonadati</taxon>
        <taxon>Bacteroidota</taxon>
        <taxon>Chitinophagia</taxon>
        <taxon>Chitinophagales</taxon>
        <taxon>Chitinophagaceae</taxon>
        <taxon>Chitinophaga</taxon>
    </lineage>
</organism>
<accession>A0A3N4PA07</accession>
<dbReference type="Gene3D" id="3.20.20.80">
    <property type="entry name" value="Glycosidases"/>
    <property type="match status" value="1"/>
</dbReference>
<keyword evidence="3" id="KW-1185">Reference proteome</keyword>